<dbReference type="Proteomes" id="UP000319342">
    <property type="component" value="Chromosome"/>
</dbReference>
<keyword evidence="3" id="KW-1185">Reference proteome</keyword>
<evidence type="ECO:0000313" key="2">
    <source>
        <dbReference type="EMBL" id="QDU84306.1"/>
    </source>
</evidence>
<reference evidence="2 3" key="1">
    <citation type="submission" date="2019-02" db="EMBL/GenBank/DDBJ databases">
        <title>Deep-cultivation of Planctomycetes and their phenomic and genomic characterization uncovers novel biology.</title>
        <authorList>
            <person name="Wiegand S."/>
            <person name="Jogler M."/>
            <person name="Boedeker C."/>
            <person name="Pinto D."/>
            <person name="Vollmers J."/>
            <person name="Rivas-Marin E."/>
            <person name="Kohn T."/>
            <person name="Peeters S.H."/>
            <person name="Heuer A."/>
            <person name="Rast P."/>
            <person name="Oberbeckmann S."/>
            <person name="Bunk B."/>
            <person name="Jeske O."/>
            <person name="Meyerdierks A."/>
            <person name="Storesund J.E."/>
            <person name="Kallscheuer N."/>
            <person name="Luecker S."/>
            <person name="Lage O.M."/>
            <person name="Pohl T."/>
            <person name="Merkel B.J."/>
            <person name="Hornburger P."/>
            <person name="Mueller R.-W."/>
            <person name="Bruemmer F."/>
            <person name="Labrenz M."/>
            <person name="Spormann A.M."/>
            <person name="Op den Camp H."/>
            <person name="Overmann J."/>
            <person name="Amann R."/>
            <person name="Jetten M.S.M."/>
            <person name="Mascher T."/>
            <person name="Medema M.H."/>
            <person name="Devos D.P."/>
            <person name="Kaster A.-K."/>
            <person name="Ovreas L."/>
            <person name="Rohde M."/>
            <person name="Galperin M.Y."/>
            <person name="Jogler C."/>
        </authorList>
    </citation>
    <scope>NUCLEOTIDE SEQUENCE [LARGE SCALE GENOMIC DNA]</scope>
    <source>
        <strain evidence="2 3">Pla163</strain>
    </source>
</reference>
<proteinExistence type="predicted"/>
<accession>A0A518CYL4</accession>
<evidence type="ECO:0008006" key="4">
    <source>
        <dbReference type="Google" id="ProtNLM"/>
    </source>
</evidence>
<evidence type="ECO:0000256" key="1">
    <source>
        <dbReference type="SAM" id="SignalP"/>
    </source>
</evidence>
<keyword evidence="1" id="KW-0732">Signal</keyword>
<name>A0A518CYL4_9BACT</name>
<evidence type="ECO:0000313" key="3">
    <source>
        <dbReference type="Proteomes" id="UP000319342"/>
    </source>
</evidence>
<organism evidence="2 3">
    <name type="scientific">Rohdeia mirabilis</name>
    <dbReference type="NCBI Taxonomy" id="2528008"/>
    <lineage>
        <taxon>Bacteria</taxon>
        <taxon>Pseudomonadati</taxon>
        <taxon>Planctomycetota</taxon>
        <taxon>Planctomycetia</taxon>
        <taxon>Planctomycetia incertae sedis</taxon>
        <taxon>Rohdeia</taxon>
    </lineage>
</organism>
<dbReference type="EMBL" id="CP036290">
    <property type="protein sequence ID" value="QDU84306.1"/>
    <property type="molecule type" value="Genomic_DNA"/>
</dbReference>
<dbReference type="InterPro" id="IPR011989">
    <property type="entry name" value="ARM-like"/>
</dbReference>
<feature type="chain" id="PRO_5021864360" description="HEAT repeat protein" evidence="1">
    <location>
        <begin position="38"/>
        <end position="316"/>
    </location>
</feature>
<dbReference type="AlphaFoldDB" id="A0A518CYL4"/>
<sequence precursor="true">MPTIRTSSAPSTRSRRAGGIALALACALAASSLTGCVAPEPVTIGHGDLDEVRREAVAAYREGGERWAAIVERTRTDPRLAIFLVDNAAAALVRHFVSGQMSRRGAVESPYERARRSLSELGAPAAELLEEMVIGGDEVVAGAGVDALAVMDGHVLDAIVRILADGRVEVRRRGAALAALAVPLDEAAERRLVDVLAPIVNGDPSWVVRAEAVRAAGARAARSADMRALHTGLLATGLEDADATVVGIAADGLGTCRAVNAVPALIGALGRVEDEVVAHDRVQRALKLLVRESEPHTPAQWWQLWLERRAELLRAT</sequence>
<dbReference type="Gene3D" id="1.25.10.10">
    <property type="entry name" value="Leucine-rich Repeat Variant"/>
    <property type="match status" value="1"/>
</dbReference>
<dbReference type="SUPFAM" id="SSF48371">
    <property type="entry name" value="ARM repeat"/>
    <property type="match status" value="1"/>
</dbReference>
<dbReference type="RefSeq" id="WP_419186401.1">
    <property type="nucleotide sequence ID" value="NZ_CP036290.1"/>
</dbReference>
<gene>
    <name evidence="2" type="ORF">Pla163_14130</name>
</gene>
<feature type="signal peptide" evidence="1">
    <location>
        <begin position="1"/>
        <end position="37"/>
    </location>
</feature>
<dbReference type="InterPro" id="IPR016024">
    <property type="entry name" value="ARM-type_fold"/>
</dbReference>
<protein>
    <recommendedName>
        <fullName evidence="4">HEAT repeat protein</fullName>
    </recommendedName>
</protein>